<dbReference type="Pfam" id="PF00440">
    <property type="entry name" value="TetR_N"/>
    <property type="match status" value="1"/>
</dbReference>
<evidence type="ECO:0000313" key="7">
    <source>
        <dbReference type="Proteomes" id="UP001501183"/>
    </source>
</evidence>
<keyword evidence="1" id="KW-0805">Transcription regulation</keyword>
<dbReference type="EMBL" id="BAABFB010000042">
    <property type="protein sequence ID" value="GAA4479736.1"/>
    <property type="molecule type" value="Genomic_DNA"/>
</dbReference>
<feature type="DNA-binding region" description="H-T-H motif" evidence="4">
    <location>
        <begin position="36"/>
        <end position="55"/>
    </location>
</feature>
<keyword evidence="2 4" id="KW-0238">DNA-binding</keyword>
<evidence type="ECO:0000256" key="3">
    <source>
        <dbReference type="ARBA" id="ARBA00023163"/>
    </source>
</evidence>
<dbReference type="PRINTS" id="PR00455">
    <property type="entry name" value="HTHTETR"/>
</dbReference>
<dbReference type="Proteomes" id="UP001501183">
    <property type="component" value="Unassembled WGS sequence"/>
</dbReference>
<evidence type="ECO:0000256" key="1">
    <source>
        <dbReference type="ARBA" id="ARBA00023015"/>
    </source>
</evidence>
<dbReference type="InterPro" id="IPR009057">
    <property type="entry name" value="Homeodomain-like_sf"/>
</dbReference>
<dbReference type="RefSeq" id="WP_345345324.1">
    <property type="nucleotide sequence ID" value="NZ_BAABFB010000042.1"/>
</dbReference>
<dbReference type="PROSITE" id="PS50977">
    <property type="entry name" value="HTH_TETR_2"/>
    <property type="match status" value="1"/>
</dbReference>
<dbReference type="SUPFAM" id="SSF48498">
    <property type="entry name" value="Tetracyclin repressor-like, C-terminal domain"/>
    <property type="match status" value="1"/>
</dbReference>
<evidence type="ECO:0000256" key="2">
    <source>
        <dbReference type="ARBA" id="ARBA00023125"/>
    </source>
</evidence>
<feature type="domain" description="HTH tetR-type" evidence="5">
    <location>
        <begin position="13"/>
        <end position="73"/>
    </location>
</feature>
<evidence type="ECO:0000259" key="5">
    <source>
        <dbReference type="PROSITE" id="PS50977"/>
    </source>
</evidence>
<dbReference type="PANTHER" id="PTHR47506:SF1">
    <property type="entry name" value="HTH-TYPE TRANSCRIPTIONAL REGULATOR YJDC"/>
    <property type="match status" value="1"/>
</dbReference>
<evidence type="ECO:0000256" key="4">
    <source>
        <dbReference type="PROSITE-ProRule" id="PRU00335"/>
    </source>
</evidence>
<dbReference type="SUPFAM" id="SSF46689">
    <property type="entry name" value="Homeodomain-like"/>
    <property type="match status" value="1"/>
</dbReference>
<comment type="caution">
    <text evidence="6">The sequence shown here is derived from an EMBL/GenBank/DDBJ whole genome shotgun (WGS) entry which is preliminary data.</text>
</comment>
<sequence length="227" mass="24564">MENAAPNGNRRGRRSRQEILDVAARVMSARGYAGTSMSVLVKETGLPRSAFYHHFESKAGLLSEVMARGARAFFDAMRAAHRNPPAGGSPRERLGWYLRQTGEVSVHHEEFLRLMLVLVMSNEAAGAAEAMRTVIDVRSEGRELMRDMIHSAFAVEGDDIATVVADELAHFGMAGFDGAFVSRQTKDGKPMAEFMNQLTDAIAAIGEARVNALRAQAEAGTASAQAV</sequence>
<keyword evidence="7" id="KW-1185">Reference proteome</keyword>
<dbReference type="Gene3D" id="1.10.357.10">
    <property type="entry name" value="Tetracycline Repressor, domain 2"/>
    <property type="match status" value="1"/>
</dbReference>
<evidence type="ECO:0000313" key="6">
    <source>
        <dbReference type="EMBL" id="GAA4479736.1"/>
    </source>
</evidence>
<organism evidence="6 7">
    <name type="scientific">Rhodococcus olei</name>
    <dbReference type="NCBI Taxonomy" id="2161675"/>
    <lineage>
        <taxon>Bacteria</taxon>
        <taxon>Bacillati</taxon>
        <taxon>Actinomycetota</taxon>
        <taxon>Actinomycetes</taxon>
        <taxon>Mycobacteriales</taxon>
        <taxon>Nocardiaceae</taxon>
        <taxon>Rhodococcus</taxon>
    </lineage>
</organism>
<keyword evidence="3" id="KW-0804">Transcription</keyword>
<protein>
    <recommendedName>
        <fullName evidence="5">HTH tetR-type domain-containing protein</fullName>
    </recommendedName>
</protein>
<accession>A0ABP8P3T0</accession>
<proteinExistence type="predicted"/>
<reference evidence="7" key="1">
    <citation type="journal article" date="2019" name="Int. J. Syst. Evol. Microbiol.">
        <title>The Global Catalogue of Microorganisms (GCM) 10K type strain sequencing project: providing services to taxonomists for standard genome sequencing and annotation.</title>
        <authorList>
            <consortium name="The Broad Institute Genomics Platform"/>
            <consortium name="The Broad Institute Genome Sequencing Center for Infectious Disease"/>
            <person name="Wu L."/>
            <person name="Ma J."/>
        </authorList>
    </citation>
    <scope>NUCLEOTIDE SEQUENCE [LARGE SCALE GENOMIC DNA]</scope>
    <source>
        <strain evidence="7">JCM 32206</strain>
    </source>
</reference>
<dbReference type="PANTHER" id="PTHR47506">
    <property type="entry name" value="TRANSCRIPTIONAL REGULATORY PROTEIN"/>
    <property type="match status" value="1"/>
</dbReference>
<dbReference type="InterPro" id="IPR036271">
    <property type="entry name" value="Tet_transcr_reg_TetR-rel_C_sf"/>
</dbReference>
<name>A0ABP8P3T0_9NOCA</name>
<dbReference type="InterPro" id="IPR001647">
    <property type="entry name" value="HTH_TetR"/>
</dbReference>
<gene>
    <name evidence="6" type="ORF">GCM10023094_25300</name>
</gene>